<keyword evidence="2" id="KW-1185">Reference proteome</keyword>
<evidence type="ECO:0008006" key="3">
    <source>
        <dbReference type="Google" id="ProtNLM"/>
    </source>
</evidence>
<comment type="caution">
    <text evidence="1">The sequence shown here is derived from an EMBL/GenBank/DDBJ whole genome shotgun (WGS) entry which is preliminary data.</text>
</comment>
<evidence type="ECO:0000313" key="2">
    <source>
        <dbReference type="Proteomes" id="UP000307999"/>
    </source>
</evidence>
<dbReference type="InterPro" id="IPR058059">
    <property type="entry name" value="PA3496-like"/>
</dbReference>
<proteinExistence type="predicted"/>
<name>A0A4U1B6E9_9GAMM</name>
<gene>
    <name evidence="1" type="ORF">E8M12_05660</name>
</gene>
<dbReference type="NCBIfam" id="NF046101">
    <property type="entry name" value="PA3496_fam"/>
    <property type="match status" value="1"/>
</dbReference>
<dbReference type="RefSeq" id="WP_136735122.1">
    <property type="nucleotide sequence ID" value="NZ_SWDB01000010.1"/>
</dbReference>
<dbReference type="EMBL" id="SWDB01000010">
    <property type="protein sequence ID" value="TKB46114.1"/>
    <property type="molecule type" value="Genomic_DNA"/>
</dbReference>
<dbReference type="Proteomes" id="UP000307999">
    <property type="component" value="Unassembled WGS sequence"/>
</dbReference>
<dbReference type="OrthoDB" id="6228239at2"/>
<sequence length="77" mass="9020">MMNSNDYDDDYDADYDDDDEYQGTGLAGFEIAYGSKNKQTLKKSARTKLKTKRKLDSILEKRQLDKELSSFYYDLEL</sequence>
<evidence type="ECO:0000313" key="1">
    <source>
        <dbReference type="EMBL" id="TKB46114.1"/>
    </source>
</evidence>
<reference evidence="1 2" key="1">
    <citation type="submission" date="2019-04" db="EMBL/GenBank/DDBJ databases">
        <title>Thalassotalea guangxiensis sp. nov., isolated from sediment of the coastal wetland.</title>
        <authorList>
            <person name="Zheng S."/>
            <person name="Zhang D."/>
        </authorList>
    </citation>
    <scope>NUCLEOTIDE SEQUENCE [LARGE SCALE GENOMIC DNA]</scope>
    <source>
        <strain evidence="1 2">ZS-4</strain>
    </source>
</reference>
<dbReference type="AlphaFoldDB" id="A0A4U1B6E9"/>
<organism evidence="1 2">
    <name type="scientific">Thalassotalea mangrovi</name>
    <dbReference type="NCBI Taxonomy" id="2572245"/>
    <lineage>
        <taxon>Bacteria</taxon>
        <taxon>Pseudomonadati</taxon>
        <taxon>Pseudomonadota</taxon>
        <taxon>Gammaproteobacteria</taxon>
        <taxon>Alteromonadales</taxon>
        <taxon>Colwelliaceae</taxon>
        <taxon>Thalassotalea</taxon>
    </lineage>
</organism>
<protein>
    <recommendedName>
        <fullName evidence="3">DUF3545 family protein</fullName>
    </recommendedName>
</protein>
<accession>A0A4U1B6E9</accession>